<dbReference type="Pfam" id="PF14327">
    <property type="entry name" value="CSTF2_hinge"/>
    <property type="match status" value="1"/>
</dbReference>
<accession>A0A5C5G5X7</accession>
<dbReference type="InterPro" id="IPR026896">
    <property type="entry name" value="CSTF_C"/>
</dbReference>
<dbReference type="OrthoDB" id="272703at2759"/>
<feature type="region of interest" description="Disordered" evidence="4">
    <location>
        <begin position="90"/>
        <end position="117"/>
    </location>
</feature>
<dbReference type="InterPro" id="IPR025742">
    <property type="entry name" value="CSTF2_hinge"/>
</dbReference>
<feature type="compositionally biased region" description="Low complexity" evidence="4">
    <location>
        <begin position="333"/>
        <end position="346"/>
    </location>
</feature>
<dbReference type="InterPro" id="IPR038192">
    <property type="entry name" value="CSTF_C_sf"/>
</dbReference>
<dbReference type="InterPro" id="IPR012677">
    <property type="entry name" value="Nucleotide-bd_a/b_plait_sf"/>
</dbReference>
<feature type="compositionally biased region" description="Low complexity" evidence="4">
    <location>
        <begin position="384"/>
        <end position="396"/>
    </location>
</feature>
<evidence type="ECO:0000313" key="7">
    <source>
        <dbReference type="Proteomes" id="UP000311382"/>
    </source>
</evidence>
<dbReference type="Pfam" id="PF00076">
    <property type="entry name" value="RRM_1"/>
    <property type="match status" value="1"/>
</dbReference>
<gene>
    <name evidence="6" type="ORF">DMC30DRAFT_443370</name>
</gene>
<evidence type="ECO:0000256" key="1">
    <source>
        <dbReference type="ARBA" id="ARBA00004123"/>
    </source>
</evidence>
<dbReference type="GO" id="GO:0031124">
    <property type="term" value="P:mRNA 3'-end processing"/>
    <property type="evidence" value="ECO:0007669"/>
    <property type="project" value="InterPro"/>
</dbReference>
<evidence type="ECO:0000259" key="5">
    <source>
        <dbReference type="PROSITE" id="PS50102"/>
    </source>
</evidence>
<dbReference type="SMART" id="SM00360">
    <property type="entry name" value="RRM"/>
    <property type="match status" value="1"/>
</dbReference>
<dbReference type="EMBL" id="SOZI01000002">
    <property type="protein sequence ID" value="TNY24513.1"/>
    <property type="molecule type" value="Genomic_DNA"/>
</dbReference>
<dbReference type="PROSITE" id="PS50102">
    <property type="entry name" value="RRM"/>
    <property type="match status" value="1"/>
</dbReference>
<dbReference type="CDD" id="cd12398">
    <property type="entry name" value="RRM_CSTF2_RNA15_like"/>
    <property type="match status" value="1"/>
</dbReference>
<organism evidence="6 7">
    <name type="scientific">Rhodotorula diobovata</name>
    <dbReference type="NCBI Taxonomy" id="5288"/>
    <lineage>
        <taxon>Eukaryota</taxon>
        <taxon>Fungi</taxon>
        <taxon>Dikarya</taxon>
        <taxon>Basidiomycota</taxon>
        <taxon>Pucciniomycotina</taxon>
        <taxon>Microbotryomycetes</taxon>
        <taxon>Sporidiobolales</taxon>
        <taxon>Sporidiobolaceae</taxon>
        <taxon>Rhodotorula</taxon>
    </lineage>
</organism>
<comment type="subcellular location">
    <subcellularLocation>
        <location evidence="1">Nucleus</location>
    </subcellularLocation>
</comment>
<proteinExistence type="predicted"/>
<keyword evidence="7" id="KW-1185">Reference proteome</keyword>
<dbReference type="Gene3D" id="1.25.40.630">
    <property type="match status" value="1"/>
</dbReference>
<feature type="region of interest" description="Disordered" evidence="4">
    <location>
        <begin position="320"/>
        <end position="396"/>
    </location>
</feature>
<feature type="compositionally biased region" description="Pro residues" evidence="4">
    <location>
        <begin position="174"/>
        <end position="195"/>
    </location>
</feature>
<reference evidence="6 7" key="1">
    <citation type="submission" date="2019-03" db="EMBL/GenBank/DDBJ databases">
        <title>Rhodosporidium diobovatum UCD-FST 08-225 genome sequencing, assembly, and annotation.</title>
        <authorList>
            <person name="Fakankun I.U."/>
            <person name="Fristensky B."/>
            <person name="Levin D.B."/>
        </authorList>
    </citation>
    <scope>NUCLEOTIDE SEQUENCE [LARGE SCALE GENOMIC DNA]</scope>
    <source>
        <strain evidence="6 7">UCD-FST 08-225</strain>
    </source>
</reference>
<sequence>MFGAPASYGQPQTRSKVVFVGNLPFDYTEEQFIEVFNSVGPVVSFRLVFDHATGKPKGFGFCEYRDADTAASAIRNLQGVEVGGRGLRLDFADTDDAPPSKRFRGGPPGAGGGPMGGAGPAGYGGAYGGGGPGAGGAGGYNGYQPPGGGGGGGATPLGGAGGAPAAAPLVAAPPPGGYNIPPPIPGATGPRPLPQGVPVEPGKQATDKITETIGTMAPGQLLDIMSQMKALVTASPYEARALLTAQPQLSYALFQAMLCMGIVDPSVLQRAFPAAGAGPGGAPAPAPAPGGGAPAGYPPAPAPGAGAGGYGYGTPPHAAGGYGAPPPPPPSAAAPSSYSRPPASYGGPPGAGGPPPPQSAGPGTGYGNYQRPPQGAPQPPPQQQPQQAAPGTTPEQAALIQQVLSMTDAQIAALDETSRNTILQIRQQAQRALGR</sequence>
<evidence type="ECO:0000256" key="4">
    <source>
        <dbReference type="SAM" id="MobiDB-lite"/>
    </source>
</evidence>
<keyword evidence="3" id="KW-0694">RNA-binding</keyword>
<evidence type="ECO:0000256" key="3">
    <source>
        <dbReference type="PROSITE-ProRule" id="PRU00176"/>
    </source>
</evidence>
<keyword evidence="2" id="KW-0539">Nucleus</keyword>
<feature type="region of interest" description="Disordered" evidence="4">
    <location>
        <begin position="174"/>
        <end position="201"/>
    </location>
</feature>
<name>A0A5C5G5X7_9BASI</name>
<dbReference type="InterPro" id="IPR000504">
    <property type="entry name" value="RRM_dom"/>
</dbReference>
<dbReference type="Gene3D" id="1.10.20.70">
    <property type="entry name" value="Transcription termination and cleavage factor, C-terminal domain"/>
    <property type="match status" value="1"/>
</dbReference>
<evidence type="ECO:0000313" key="6">
    <source>
        <dbReference type="EMBL" id="TNY24513.1"/>
    </source>
</evidence>
<dbReference type="Pfam" id="PF14304">
    <property type="entry name" value="CSTF_C"/>
    <property type="match status" value="1"/>
</dbReference>
<comment type="caution">
    <text evidence="6">The sequence shown here is derived from an EMBL/GenBank/DDBJ whole genome shotgun (WGS) entry which is preliminary data.</text>
</comment>
<dbReference type="AlphaFoldDB" id="A0A5C5G5X7"/>
<dbReference type="Proteomes" id="UP000311382">
    <property type="component" value="Unassembled WGS sequence"/>
</dbReference>
<feature type="compositionally biased region" description="Pro residues" evidence="4">
    <location>
        <begin position="374"/>
        <end position="383"/>
    </location>
</feature>
<protein>
    <recommendedName>
        <fullName evidence="5">RRM domain-containing protein</fullName>
    </recommendedName>
</protein>
<dbReference type="PANTHER" id="PTHR45735:SF2">
    <property type="entry name" value="CLEAVAGE STIMULATION FACTOR SUBUNIT 2"/>
    <property type="match status" value="1"/>
</dbReference>
<feature type="domain" description="RRM" evidence="5">
    <location>
        <begin position="16"/>
        <end position="94"/>
    </location>
</feature>
<dbReference type="STRING" id="5288.A0A5C5G5X7"/>
<dbReference type="GO" id="GO:0005847">
    <property type="term" value="C:mRNA cleavage and polyadenylation specificity factor complex"/>
    <property type="evidence" value="ECO:0007669"/>
    <property type="project" value="TreeGrafter"/>
</dbReference>
<dbReference type="Gene3D" id="3.30.70.330">
    <property type="match status" value="1"/>
</dbReference>
<feature type="compositionally biased region" description="Gly residues" evidence="4">
    <location>
        <begin position="106"/>
        <end position="117"/>
    </location>
</feature>
<evidence type="ECO:0000256" key="2">
    <source>
        <dbReference type="ARBA" id="ARBA00023242"/>
    </source>
</evidence>
<feature type="region of interest" description="Disordered" evidence="4">
    <location>
        <begin position="275"/>
        <end position="299"/>
    </location>
</feature>
<dbReference type="SUPFAM" id="SSF54928">
    <property type="entry name" value="RNA-binding domain, RBD"/>
    <property type="match status" value="1"/>
</dbReference>
<dbReference type="PANTHER" id="PTHR45735">
    <property type="entry name" value="CLEAVAGE STIMULATION FACTOR SUBUNIT 2"/>
    <property type="match status" value="1"/>
</dbReference>
<dbReference type="GO" id="GO:0003729">
    <property type="term" value="F:mRNA binding"/>
    <property type="evidence" value="ECO:0007669"/>
    <property type="project" value="TreeGrafter"/>
</dbReference>
<dbReference type="InterPro" id="IPR035979">
    <property type="entry name" value="RBD_domain_sf"/>
</dbReference>